<gene>
    <name evidence="1" type="ORF">H261_03403</name>
</gene>
<evidence type="ECO:0000313" key="2">
    <source>
        <dbReference type="Proteomes" id="UP000011744"/>
    </source>
</evidence>
<sequence>MGRHNLPPGMRRLTMSPWDGPLPLPGEYLATSNGRTAYLVHAAHQRPKASGFHVNVEPMARTSVPADATVHWFRWHPRGERR</sequence>
<evidence type="ECO:0000313" key="1">
    <source>
        <dbReference type="EMBL" id="EME71423.1"/>
    </source>
</evidence>
<name>M3AEY9_9PROT</name>
<dbReference type="AlphaFoldDB" id="M3AEY9"/>
<keyword evidence="2" id="KW-1185">Reference proteome</keyword>
<dbReference type="Proteomes" id="UP000011744">
    <property type="component" value="Unassembled WGS sequence"/>
</dbReference>
<accession>M3AEY9</accession>
<reference evidence="1 2" key="1">
    <citation type="journal article" date="2014" name="Genome Announc.">
        <title>Draft Genome Sequence of Magnetospirillum sp. Strain SO-1, a Freshwater Magnetotactic Bacterium Isolated from the Ol'khovka River, Russia.</title>
        <authorList>
            <person name="Grouzdev D.S."/>
            <person name="Dziuba M.V."/>
            <person name="Sukhacheva M.S."/>
            <person name="Mardanov A.V."/>
            <person name="Beletskiy A.V."/>
            <person name="Kuznetsov B.B."/>
            <person name="Skryabin K.G."/>
        </authorList>
    </citation>
    <scope>NUCLEOTIDE SEQUENCE [LARGE SCALE GENOMIC DNA]</scope>
    <source>
        <strain evidence="1 2">SO-1</strain>
    </source>
</reference>
<dbReference type="STRING" id="1244869.H261_03403"/>
<dbReference type="EMBL" id="AONQ01000005">
    <property type="protein sequence ID" value="EME71423.1"/>
    <property type="molecule type" value="Genomic_DNA"/>
</dbReference>
<organism evidence="1 2">
    <name type="scientific">Paramagnetospirillum caucaseum</name>
    <dbReference type="NCBI Taxonomy" id="1244869"/>
    <lineage>
        <taxon>Bacteria</taxon>
        <taxon>Pseudomonadati</taxon>
        <taxon>Pseudomonadota</taxon>
        <taxon>Alphaproteobacteria</taxon>
        <taxon>Rhodospirillales</taxon>
        <taxon>Magnetospirillaceae</taxon>
        <taxon>Paramagnetospirillum</taxon>
    </lineage>
</organism>
<proteinExistence type="predicted"/>
<comment type="caution">
    <text evidence="1">The sequence shown here is derived from an EMBL/GenBank/DDBJ whole genome shotgun (WGS) entry which is preliminary data.</text>
</comment>
<protein>
    <submittedName>
        <fullName evidence="1">Uncharacterized protein</fullName>
    </submittedName>
</protein>